<dbReference type="Proteomes" id="UP000539075">
    <property type="component" value="Unassembled WGS sequence"/>
</dbReference>
<accession>A0A7W8FEM6</accession>
<proteinExistence type="predicted"/>
<evidence type="ECO:0000313" key="2">
    <source>
        <dbReference type="Proteomes" id="UP000539075"/>
    </source>
</evidence>
<comment type="caution">
    <text evidence="1">The sequence shown here is derived from an EMBL/GenBank/DDBJ whole genome shotgun (WGS) entry which is preliminary data.</text>
</comment>
<keyword evidence="2" id="KW-1185">Reference proteome</keyword>
<organism evidence="1 2">
    <name type="scientific">Desulfovibrio intestinalis</name>
    <dbReference type="NCBI Taxonomy" id="58621"/>
    <lineage>
        <taxon>Bacteria</taxon>
        <taxon>Pseudomonadati</taxon>
        <taxon>Thermodesulfobacteriota</taxon>
        <taxon>Desulfovibrionia</taxon>
        <taxon>Desulfovibrionales</taxon>
        <taxon>Desulfovibrionaceae</taxon>
        <taxon>Desulfovibrio</taxon>
    </lineage>
</organism>
<reference evidence="1 2" key="1">
    <citation type="submission" date="2020-08" db="EMBL/GenBank/DDBJ databases">
        <title>Genomic Encyclopedia of Type Strains, Phase IV (KMG-IV): sequencing the most valuable type-strain genomes for metagenomic binning, comparative biology and taxonomic classification.</title>
        <authorList>
            <person name="Goeker M."/>
        </authorList>
    </citation>
    <scope>NUCLEOTIDE SEQUENCE [LARGE SCALE GENOMIC DNA]</scope>
    <source>
        <strain evidence="1 2">DSM 11275</strain>
    </source>
</reference>
<dbReference type="EMBL" id="JACHGO010000005">
    <property type="protein sequence ID" value="MBB5143959.1"/>
    <property type="molecule type" value="Genomic_DNA"/>
</dbReference>
<dbReference type="AlphaFoldDB" id="A0A7W8FEM6"/>
<dbReference type="RefSeq" id="WP_183719961.1">
    <property type="nucleotide sequence ID" value="NZ_JACHGO010000005.1"/>
</dbReference>
<protein>
    <submittedName>
        <fullName evidence="1">Uncharacterized protein</fullName>
    </submittedName>
</protein>
<gene>
    <name evidence="1" type="ORF">HNQ38_002059</name>
</gene>
<sequence>MSQTTMDNGDCVDLIRNGVAVGMDDDELLGLFEQVKKTRQALEHKQGGVDNIERALQEAVAQAGDRQILEAAAKKRALALQATARLKSVDYVLSTFAGQEEKGLSTLLVGSNYAKDSTRFSVDAQQLSLGGHYVGGLLADITALGDTHLELFRRGVMDGDVARALWALDNPEAKAFKGPKEAAEVAGIIHKWQEKARGDANLSGALIGKLPGYIVRQSHNRSKLRRAGFEAWRSFLTEGGESGTPLLDWEKIQDGTLTTDQQRRDFLYAAFNHITVGRENPQTPNSLSGMKASTVGNIAIKMSQERVLHFADADAWASYNSQFGVGNLREAVINGLMSSAQSTALMRALGPSPQHNFNSIVNDVRSALYTRGDTDGVARLDNARRALSNQIKEVDGSLNFEGNASAAAIGRTIRMWQNMTKLGKVLMSSFSDIPLFSGEFAYQGRSFFGSMLEGMGGMLKGRGTVEQQKILSQLGVFFDGMAADVTARFSGDELPGRMTRMQNIFFKLNGLQWWTDTWRKSAALMMSHDLALDRALDWPALSMQRKRLLSMYGIDAERWEIIRSGETRAADGRDYLTPDAVNDVSDNVLADYLKRQGQDATPARLDNLRFDLQNQLRTMIRDRLDFAVLTPDGKTRSYVRQGTAAGTGVGEALRFVMQFKSFPLAFMQKTMGREFIGRANEGKGAAFLNFSRLFLMTTLFGYGSMTAKEWLAGKTPRIPEDAESFKKIAMAAAAQGGGLGIYGDFLFGEANRMGGGFGNTILGPTLGGTITDVENLYKRLRDGDSVAQTATRAVINATPGNNLWWFRTGFDYAIGYSLFESMKPGFYARTKRRVERENNQTFWMRPIGVN</sequence>
<name>A0A7W8FEM6_9BACT</name>
<evidence type="ECO:0000313" key="1">
    <source>
        <dbReference type="EMBL" id="MBB5143959.1"/>
    </source>
</evidence>